<dbReference type="Proteomes" id="UP000268007">
    <property type="component" value="Unassembled WGS sequence"/>
</dbReference>
<dbReference type="EMBL" id="RBKU01000001">
    <property type="protein sequence ID" value="RKR83867.1"/>
    <property type="molecule type" value="Genomic_DNA"/>
</dbReference>
<protein>
    <submittedName>
        <fullName evidence="1">Uncharacterized protein</fullName>
    </submittedName>
</protein>
<sequence length="30" mass="3623">MFQIIAVFSLVLIVFVYTNFVQTEKEDEWL</sequence>
<dbReference type="AlphaFoldDB" id="A0A495J4I4"/>
<evidence type="ECO:0000313" key="2">
    <source>
        <dbReference type="Proteomes" id="UP000268007"/>
    </source>
</evidence>
<proteinExistence type="predicted"/>
<organism evidence="1 2">
    <name type="scientific">Mucilaginibacter gracilis</name>
    <dbReference type="NCBI Taxonomy" id="423350"/>
    <lineage>
        <taxon>Bacteria</taxon>
        <taxon>Pseudomonadati</taxon>
        <taxon>Bacteroidota</taxon>
        <taxon>Sphingobacteriia</taxon>
        <taxon>Sphingobacteriales</taxon>
        <taxon>Sphingobacteriaceae</taxon>
        <taxon>Mucilaginibacter</taxon>
    </lineage>
</organism>
<name>A0A495J4I4_9SPHI</name>
<gene>
    <name evidence="1" type="ORF">BDD43_4082</name>
</gene>
<evidence type="ECO:0000313" key="1">
    <source>
        <dbReference type="EMBL" id="RKR83867.1"/>
    </source>
</evidence>
<accession>A0A495J4I4</accession>
<reference evidence="1 2" key="1">
    <citation type="submission" date="2018-10" db="EMBL/GenBank/DDBJ databases">
        <title>Genomic Encyclopedia of Archaeal and Bacterial Type Strains, Phase II (KMG-II): from individual species to whole genera.</title>
        <authorList>
            <person name="Goeker M."/>
        </authorList>
    </citation>
    <scope>NUCLEOTIDE SEQUENCE [LARGE SCALE GENOMIC DNA]</scope>
    <source>
        <strain evidence="1 2">DSM 18602</strain>
    </source>
</reference>
<keyword evidence="2" id="KW-1185">Reference proteome</keyword>
<comment type="caution">
    <text evidence="1">The sequence shown here is derived from an EMBL/GenBank/DDBJ whole genome shotgun (WGS) entry which is preliminary data.</text>
</comment>